<dbReference type="PANTHER" id="PTHR10963:SF55">
    <property type="entry name" value="GLYCOSIDE HYDROLASE FAMILY 16 PROTEIN"/>
    <property type="match status" value="1"/>
</dbReference>
<keyword evidence="4" id="KW-1185">Reference proteome</keyword>
<accession>A0A7X0F4S0</accession>
<dbReference type="InterPro" id="IPR013320">
    <property type="entry name" value="ConA-like_dom_sf"/>
</dbReference>
<dbReference type="EMBL" id="JACHOU010000002">
    <property type="protein sequence ID" value="MBB6353091.1"/>
    <property type="molecule type" value="Genomic_DNA"/>
</dbReference>
<evidence type="ECO:0000313" key="4">
    <source>
        <dbReference type="Proteomes" id="UP000536262"/>
    </source>
</evidence>
<protein>
    <submittedName>
        <fullName evidence="3">Beta-glucanase (GH16 family)</fullName>
    </submittedName>
</protein>
<dbReference type="CDD" id="cd08023">
    <property type="entry name" value="GH16_laminarinase_like"/>
    <property type="match status" value="1"/>
</dbReference>
<name>A0A7X0F4S0_9HYPH</name>
<dbReference type="InterPro" id="IPR000757">
    <property type="entry name" value="Beta-glucanase-like"/>
</dbReference>
<dbReference type="PANTHER" id="PTHR10963">
    <property type="entry name" value="GLYCOSYL HYDROLASE-RELATED"/>
    <property type="match status" value="1"/>
</dbReference>
<gene>
    <name evidence="3" type="ORF">GGR00_000859</name>
</gene>
<dbReference type="Proteomes" id="UP000536262">
    <property type="component" value="Unassembled WGS sequence"/>
</dbReference>
<organism evidence="3 4">
    <name type="scientific">Aminobacter aganoensis</name>
    <dbReference type="NCBI Taxonomy" id="83264"/>
    <lineage>
        <taxon>Bacteria</taxon>
        <taxon>Pseudomonadati</taxon>
        <taxon>Pseudomonadota</taxon>
        <taxon>Alphaproteobacteria</taxon>
        <taxon>Hyphomicrobiales</taxon>
        <taxon>Phyllobacteriaceae</taxon>
        <taxon>Aminobacter</taxon>
    </lineage>
</organism>
<dbReference type="Gene3D" id="2.60.120.200">
    <property type="match status" value="1"/>
</dbReference>
<dbReference type="GO" id="GO:0005975">
    <property type="term" value="P:carbohydrate metabolic process"/>
    <property type="evidence" value="ECO:0007669"/>
    <property type="project" value="InterPro"/>
</dbReference>
<proteinExistence type="inferred from homology"/>
<dbReference type="InterPro" id="IPR050546">
    <property type="entry name" value="Glycosyl_Hydrlase_16"/>
</dbReference>
<dbReference type="RefSeq" id="WP_082496672.1">
    <property type="nucleotide sequence ID" value="NZ_BAABEG010000001.1"/>
</dbReference>
<dbReference type="AlphaFoldDB" id="A0A7X0F4S0"/>
<comment type="caution">
    <text evidence="3">The sequence shown here is derived from an EMBL/GenBank/DDBJ whole genome shotgun (WGS) entry which is preliminary data.</text>
</comment>
<dbReference type="Pfam" id="PF00722">
    <property type="entry name" value="Glyco_hydro_16"/>
    <property type="match status" value="1"/>
</dbReference>
<evidence type="ECO:0000256" key="1">
    <source>
        <dbReference type="ARBA" id="ARBA00006865"/>
    </source>
</evidence>
<feature type="domain" description="GH16" evidence="2">
    <location>
        <begin position="24"/>
        <end position="281"/>
    </location>
</feature>
<evidence type="ECO:0000313" key="3">
    <source>
        <dbReference type="EMBL" id="MBB6353091.1"/>
    </source>
</evidence>
<evidence type="ECO:0000259" key="2">
    <source>
        <dbReference type="PROSITE" id="PS51762"/>
    </source>
</evidence>
<dbReference type="PROSITE" id="PS51762">
    <property type="entry name" value="GH16_2"/>
    <property type="match status" value="1"/>
</dbReference>
<comment type="similarity">
    <text evidence="1">Belongs to the glycosyl hydrolase 16 family.</text>
</comment>
<reference evidence="3 4" key="1">
    <citation type="submission" date="2020-08" db="EMBL/GenBank/DDBJ databases">
        <title>Genomic Encyclopedia of Type Strains, Phase IV (KMG-IV): sequencing the most valuable type-strain genomes for metagenomic binning, comparative biology and taxonomic classification.</title>
        <authorList>
            <person name="Goeker M."/>
        </authorList>
    </citation>
    <scope>NUCLEOTIDE SEQUENCE [LARGE SCALE GENOMIC DNA]</scope>
    <source>
        <strain evidence="3 4">DSM 7051</strain>
    </source>
</reference>
<sequence>MVMGSWGAALVGLACVWWFSLEGASARNLEPPLIKGQWERIFTEEFNRPRLDRSKWTRCYWWDKGGCTNLANNELQWYMPDNVSVAGGHLRLTARPENVSGHEGRIFNYTSGMVTTGRDYLERAQLDRFATKYGYFEIRAKVPRGKGLWPAIWLLPSTQEPRPEIDILEVLGHATSTYEMHLHYLDKQKNWKSAGKNAKTVDLADNWHVYGLEWRKDAVIWYLDGKEMWRYTNQEGISQEPMYLLINLAVGGNWPGSPNARTKFPAEFLVDYVRVWRRVGQ</sequence>
<dbReference type="GO" id="GO:0004553">
    <property type="term" value="F:hydrolase activity, hydrolyzing O-glycosyl compounds"/>
    <property type="evidence" value="ECO:0007669"/>
    <property type="project" value="InterPro"/>
</dbReference>
<dbReference type="SUPFAM" id="SSF49899">
    <property type="entry name" value="Concanavalin A-like lectins/glucanases"/>
    <property type="match status" value="1"/>
</dbReference>